<organism evidence="1 2">
    <name type="scientific">Actinomadura decatromicini</name>
    <dbReference type="NCBI Taxonomy" id="2604572"/>
    <lineage>
        <taxon>Bacteria</taxon>
        <taxon>Bacillati</taxon>
        <taxon>Actinomycetota</taxon>
        <taxon>Actinomycetes</taxon>
        <taxon>Streptosporangiales</taxon>
        <taxon>Thermomonosporaceae</taxon>
        <taxon>Actinomadura</taxon>
    </lineage>
</organism>
<dbReference type="EMBL" id="VSRQ01000010">
    <property type="protein sequence ID" value="TYK43709.1"/>
    <property type="molecule type" value="Genomic_DNA"/>
</dbReference>
<evidence type="ECO:0000313" key="2">
    <source>
        <dbReference type="Proteomes" id="UP000323505"/>
    </source>
</evidence>
<protein>
    <submittedName>
        <fullName evidence="1">Uncharacterized protein</fullName>
    </submittedName>
</protein>
<dbReference type="Proteomes" id="UP000323505">
    <property type="component" value="Unassembled WGS sequence"/>
</dbReference>
<sequence>MTLLDAAKKKLGEDGVANLEGGDFSITLAGAAMGYPIAAQFGFEDVSALKKEADDMAKKLGATALNWHRAEQSNTAK</sequence>
<gene>
    <name evidence="1" type="ORF">FXF68_36795</name>
</gene>
<proteinExistence type="predicted"/>
<name>A0A5D3F6M4_9ACTN</name>
<comment type="caution">
    <text evidence="1">The sequence shown here is derived from an EMBL/GenBank/DDBJ whole genome shotgun (WGS) entry which is preliminary data.</text>
</comment>
<evidence type="ECO:0000313" key="1">
    <source>
        <dbReference type="EMBL" id="TYK43709.1"/>
    </source>
</evidence>
<keyword evidence="2" id="KW-1185">Reference proteome</keyword>
<dbReference type="AlphaFoldDB" id="A0A5D3F6M4"/>
<accession>A0A5D3F6M4</accession>
<reference evidence="1 2" key="1">
    <citation type="submission" date="2019-08" db="EMBL/GenBank/DDBJ databases">
        <title>Actinomadura sp. nov. CYP1-5 isolated from mountain soil.</title>
        <authorList>
            <person name="Songsumanus A."/>
            <person name="Kuncharoen N."/>
            <person name="Kudo T."/>
            <person name="Yuki M."/>
            <person name="Igarashi Y."/>
            <person name="Tanasupawat S."/>
        </authorList>
    </citation>
    <scope>NUCLEOTIDE SEQUENCE [LARGE SCALE GENOMIC DNA]</scope>
    <source>
        <strain evidence="1 2">CYP1-5</strain>
    </source>
</reference>